<evidence type="ECO:0000256" key="12">
    <source>
        <dbReference type="SAM" id="MobiDB-lite"/>
    </source>
</evidence>
<evidence type="ECO:0000256" key="3">
    <source>
        <dbReference type="ARBA" id="ARBA00022801"/>
    </source>
</evidence>
<dbReference type="GO" id="GO:0046872">
    <property type="term" value="F:metal ion binding"/>
    <property type="evidence" value="ECO:0007669"/>
    <property type="project" value="UniProtKB-KW"/>
</dbReference>
<sequence>MEAWSHEAIVSASLSLFQGLGKKGKPSSEEWTPLATFSLTDDSKTDIAKVISLGTGSKCIGEHKMSLEGWLVNDSHAEIIARRGFVKYLIGQLKSAILETEDTIFERSPICKGQYSIKNGIKFHFFTSQSPCGDASIFPLSTKHQRIEEEEGEENGSATKRMKLIEEESGSITEGNPNQFPIRSTSAPKSTVTVSTGQAVDRELNAVEDGAHSDVHRTGTKCLITSTGQAIDEEVNAVEDGAHSDVHRTGAKCVKGGSTDSHLPGLGYHVLRALRTKPGRGDPTLSMSCSDKMMRWNVLGVQGALLFLLIDKPVYLHSITVSGELYNQEAMERALVGRLCHLKLSKELLEKGYKLHQPIIKQLKQGSLQELTKGGTRCRMAPGSIVWCIDPPTHEVIIQGYCQGANRKQKPDDKSSVSICKKKLFSDFKELVQLISDNDLPKEAESER</sequence>
<dbReference type="OrthoDB" id="10268011at2759"/>
<evidence type="ECO:0000256" key="2">
    <source>
        <dbReference type="ARBA" id="ARBA00022723"/>
    </source>
</evidence>
<comment type="catalytic activity">
    <reaction evidence="11">
        <text>adenosine(37) in tRNA(Ala) + H2O + H(+) = inosine(37) in tRNA(Ala) + NH4(+)</text>
        <dbReference type="Rhea" id="RHEA:50968"/>
        <dbReference type="Rhea" id="RHEA-COMP:12855"/>
        <dbReference type="Rhea" id="RHEA-COMP:12856"/>
        <dbReference type="ChEBI" id="CHEBI:15377"/>
        <dbReference type="ChEBI" id="CHEBI:15378"/>
        <dbReference type="ChEBI" id="CHEBI:28938"/>
        <dbReference type="ChEBI" id="CHEBI:74411"/>
        <dbReference type="ChEBI" id="CHEBI:82852"/>
        <dbReference type="EC" id="3.5.4.34"/>
    </reaction>
</comment>
<evidence type="ECO:0000256" key="10">
    <source>
        <dbReference type="ARBA" id="ARBA00041760"/>
    </source>
</evidence>
<dbReference type="GO" id="GO:0043829">
    <property type="term" value="F:tRNA-specific adenosine-37 deaminase activity"/>
    <property type="evidence" value="ECO:0007669"/>
    <property type="project" value="UniProtKB-EC"/>
</dbReference>
<accession>A0A1X7TWZ2</accession>
<dbReference type="GO" id="GO:0008033">
    <property type="term" value="P:tRNA processing"/>
    <property type="evidence" value="ECO:0007669"/>
    <property type="project" value="UniProtKB-KW"/>
</dbReference>
<evidence type="ECO:0000259" key="13">
    <source>
        <dbReference type="PROSITE" id="PS50141"/>
    </source>
</evidence>
<organism evidence="14">
    <name type="scientific">Amphimedon queenslandica</name>
    <name type="common">Sponge</name>
    <dbReference type="NCBI Taxonomy" id="400682"/>
    <lineage>
        <taxon>Eukaryota</taxon>
        <taxon>Metazoa</taxon>
        <taxon>Porifera</taxon>
        <taxon>Demospongiae</taxon>
        <taxon>Heteroscleromorpha</taxon>
        <taxon>Haplosclerida</taxon>
        <taxon>Niphatidae</taxon>
        <taxon>Amphimedon</taxon>
    </lineage>
</organism>
<dbReference type="EC" id="3.5.4.34" evidence="8"/>
<feature type="domain" description="A to I editase" evidence="13">
    <location>
        <begin position="52"/>
        <end position="448"/>
    </location>
</feature>
<dbReference type="PANTHER" id="PTHR46516">
    <property type="entry name" value="TRNA-SPECIFIC ADENOSINE DEAMINASE 1"/>
    <property type="match status" value="1"/>
</dbReference>
<dbReference type="eggNOG" id="KOG2777">
    <property type="taxonomic scope" value="Eukaryota"/>
</dbReference>
<evidence type="ECO:0000256" key="5">
    <source>
        <dbReference type="ARBA" id="ARBA00037026"/>
    </source>
</evidence>
<evidence type="ECO:0000256" key="1">
    <source>
        <dbReference type="ARBA" id="ARBA00022694"/>
    </source>
</evidence>
<dbReference type="PROSITE" id="PS50141">
    <property type="entry name" value="A_DEAMIN_EDITASE"/>
    <property type="match status" value="1"/>
</dbReference>
<evidence type="ECO:0000256" key="9">
    <source>
        <dbReference type="ARBA" id="ARBA00040502"/>
    </source>
</evidence>
<keyword evidence="3" id="KW-0378">Hydrolase</keyword>
<dbReference type="EnsemblMetazoa" id="Aqu2.1.19905_001">
    <property type="protein sequence ID" value="Aqu2.1.19905_001"/>
    <property type="gene ID" value="Aqu2.1.19905"/>
</dbReference>
<dbReference type="SMART" id="SM00552">
    <property type="entry name" value="ADEAMc"/>
    <property type="match status" value="1"/>
</dbReference>
<evidence type="ECO:0000256" key="7">
    <source>
        <dbReference type="ARBA" id="ARBA00038326"/>
    </source>
</evidence>
<keyword evidence="2" id="KW-0479">Metal-binding</keyword>
<evidence type="ECO:0000256" key="4">
    <source>
        <dbReference type="ARBA" id="ARBA00022833"/>
    </source>
</evidence>
<reference evidence="14" key="1">
    <citation type="submission" date="2017-05" db="UniProtKB">
        <authorList>
            <consortium name="EnsemblMetazoa"/>
        </authorList>
    </citation>
    <scope>IDENTIFICATION</scope>
</reference>
<dbReference type="PANTHER" id="PTHR46516:SF1">
    <property type="entry name" value="TRNA-SPECIFIC ADENOSINE DEAMINASE 1"/>
    <property type="match status" value="1"/>
</dbReference>
<dbReference type="GO" id="GO:0003723">
    <property type="term" value="F:RNA binding"/>
    <property type="evidence" value="ECO:0007669"/>
    <property type="project" value="InterPro"/>
</dbReference>
<dbReference type="InParanoid" id="A0A1X7TWZ2"/>
<comment type="cofactor">
    <cofactor evidence="5">
        <name>1D-myo-inositol hexakisphosphate</name>
        <dbReference type="ChEBI" id="CHEBI:58130"/>
    </cofactor>
</comment>
<name>A0A1X7TWZ2_AMPQE</name>
<evidence type="ECO:0000256" key="11">
    <source>
        <dbReference type="ARBA" id="ARBA00047635"/>
    </source>
</evidence>
<dbReference type="AlphaFoldDB" id="A0A1X7TWZ2"/>
<protein>
    <recommendedName>
        <fullName evidence="9">tRNA-specific adenosine deaminase 1</fullName>
        <ecNumber evidence="8">3.5.4.34</ecNumber>
    </recommendedName>
    <alternativeName>
        <fullName evidence="10">tRNA-specific adenosine-37 deaminase</fullName>
    </alternativeName>
</protein>
<comment type="function">
    <text evidence="6">Specifically deaminates adenosine-37 to inosine in tRNA-Ala.</text>
</comment>
<evidence type="ECO:0000256" key="8">
    <source>
        <dbReference type="ARBA" id="ARBA00038940"/>
    </source>
</evidence>
<keyword evidence="1" id="KW-0819">tRNA processing</keyword>
<dbReference type="FunCoup" id="A0A1X7TWZ2">
    <property type="interactions" value="407"/>
</dbReference>
<dbReference type="STRING" id="400682.A0A1X7TWZ2"/>
<dbReference type="Pfam" id="PF02137">
    <property type="entry name" value="A_deamin"/>
    <property type="match status" value="1"/>
</dbReference>
<comment type="similarity">
    <text evidence="7">Belongs to the ADAT1 family.</text>
</comment>
<proteinExistence type="inferred from homology"/>
<feature type="region of interest" description="Disordered" evidence="12">
    <location>
        <begin position="170"/>
        <end position="191"/>
    </location>
</feature>
<keyword evidence="4" id="KW-0862">Zinc</keyword>
<evidence type="ECO:0000313" key="14">
    <source>
        <dbReference type="EnsemblMetazoa" id="Aqu2.1.19905_001"/>
    </source>
</evidence>
<evidence type="ECO:0000256" key="6">
    <source>
        <dbReference type="ARBA" id="ARBA00037784"/>
    </source>
</evidence>
<dbReference type="InterPro" id="IPR002466">
    <property type="entry name" value="A_deamin"/>
</dbReference>